<feature type="domain" description="DUF4283" evidence="1">
    <location>
        <begin position="57"/>
        <end position="138"/>
    </location>
</feature>
<dbReference type="PANTHER" id="PTHR31286">
    <property type="entry name" value="GLYCINE-RICH CELL WALL STRUCTURAL PROTEIN 1.8-LIKE"/>
    <property type="match status" value="1"/>
</dbReference>
<comment type="caution">
    <text evidence="2">The sequence shown here is derived from an EMBL/GenBank/DDBJ whole genome shotgun (WGS) entry which is preliminary data.</text>
</comment>
<dbReference type="OrthoDB" id="786567at2759"/>
<proteinExistence type="predicted"/>
<gene>
    <name evidence="2" type="ORF">Taro_002468</name>
</gene>
<evidence type="ECO:0000313" key="3">
    <source>
        <dbReference type="Proteomes" id="UP000652761"/>
    </source>
</evidence>
<evidence type="ECO:0000313" key="2">
    <source>
        <dbReference type="EMBL" id="MQL70165.1"/>
    </source>
</evidence>
<evidence type="ECO:0000259" key="1">
    <source>
        <dbReference type="Pfam" id="PF14111"/>
    </source>
</evidence>
<sequence length="444" mass="48667">MADQEAGPAVKKPSFTQALAHSMRPEKVSIQIKPPTFTDAGAPAIFFSEEEVMKSEEILRRAIIVKCSYGRPSIPNIMSCLSLRLGLKSDFIVSILNYHHFLIRFDSDEDFLLVLLRKILYIKGYLFRFFRWTAGFDYDKDPSLMPIWVSFPGLPVSLYNEDYLRSIANNIGQVLRIHEATMAWTQTARALVCIDVDIAAPLQDKIWIGYGVINSHASLSADSSLLVHGTLHSTKEVCTDGVGLLPTSPSLLVASLPEHHGCSSAGDLEDGRLPSLAGKSVLGSSTPFSGSPAPTLHPPGISQVSLKATTENFLMPPIKVPLQSASILRKGMATRSMAKAAEMHVISFTSQHVTGFVMKDATPQLMVPIKAAKIVRWNPPLHGLLLNVDGASKGISRFCHGSVDTPIDGVDTGSEFLKLFHENRVKCVDTVYGRVDTRPRFQKT</sequence>
<protein>
    <recommendedName>
        <fullName evidence="1">DUF4283 domain-containing protein</fullName>
    </recommendedName>
</protein>
<name>A0A843TGM3_COLES</name>
<dbReference type="EMBL" id="NMUH01000059">
    <property type="protein sequence ID" value="MQL70165.1"/>
    <property type="molecule type" value="Genomic_DNA"/>
</dbReference>
<accession>A0A843TGM3</accession>
<dbReference type="AlphaFoldDB" id="A0A843TGM3"/>
<organism evidence="2 3">
    <name type="scientific">Colocasia esculenta</name>
    <name type="common">Wild taro</name>
    <name type="synonym">Arum esculentum</name>
    <dbReference type="NCBI Taxonomy" id="4460"/>
    <lineage>
        <taxon>Eukaryota</taxon>
        <taxon>Viridiplantae</taxon>
        <taxon>Streptophyta</taxon>
        <taxon>Embryophyta</taxon>
        <taxon>Tracheophyta</taxon>
        <taxon>Spermatophyta</taxon>
        <taxon>Magnoliopsida</taxon>
        <taxon>Liliopsida</taxon>
        <taxon>Araceae</taxon>
        <taxon>Aroideae</taxon>
        <taxon>Colocasieae</taxon>
        <taxon>Colocasia</taxon>
    </lineage>
</organism>
<dbReference type="PANTHER" id="PTHR31286:SF180">
    <property type="entry name" value="OS10G0362600 PROTEIN"/>
    <property type="match status" value="1"/>
</dbReference>
<keyword evidence="3" id="KW-1185">Reference proteome</keyword>
<reference evidence="2" key="1">
    <citation type="submission" date="2017-07" db="EMBL/GenBank/DDBJ databases">
        <title>Taro Niue Genome Assembly and Annotation.</title>
        <authorList>
            <person name="Atibalentja N."/>
            <person name="Keating K."/>
            <person name="Fields C.J."/>
        </authorList>
    </citation>
    <scope>NUCLEOTIDE SEQUENCE</scope>
    <source>
        <strain evidence="2">Niue_2</strain>
        <tissue evidence="2">Leaf</tissue>
    </source>
</reference>
<dbReference type="InterPro" id="IPR040256">
    <property type="entry name" value="At4g02000-like"/>
</dbReference>
<dbReference type="Proteomes" id="UP000652761">
    <property type="component" value="Unassembled WGS sequence"/>
</dbReference>
<dbReference type="InterPro" id="IPR025558">
    <property type="entry name" value="DUF4283"/>
</dbReference>
<dbReference type="Pfam" id="PF14111">
    <property type="entry name" value="DUF4283"/>
    <property type="match status" value="1"/>
</dbReference>